<sequence length="83" mass="9345">TVYQYTLSIPWDLSTIVYSNKYLFIGNQATTAYGISFSIIGSEMYILGVDTDTIYQYTLPETPIPPPKKEASRTGIYSFKTLS</sequence>
<dbReference type="AlphaFoldDB" id="X1SBS2"/>
<organism evidence="1">
    <name type="scientific">marine sediment metagenome</name>
    <dbReference type="NCBI Taxonomy" id="412755"/>
    <lineage>
        <taxon>unclassified sequences</taxon>
        <taxon>metagenomes</taxon>
        <taxon>ecological metagenomes</taxon>
    </lineage>
</organism>
<proteinExistence type="predicted"/>
<evidence type="ECO:0000313" key="1">
    <source>
        <dbReference type="EMBL" id="GAI72885.1"/>
    </source>
</evidence>
<comment type="caution">
    <text evidence="1">The sequence shown here is derived from an EMBL/GenBank/DDBJ whole genome shotgun (WGS) entry which is preliminary data.</text>
</comment>
<feature type="non-terminal residue" evidence="1">
    <location>
        <position position="1"/>
    </location>
</feature>
<accession>X1SBS2</accession>
<gene>
    <name evidence="1" type="ORF">S12H4_25120</name>
</gene>
<dbReference type="EMBL" id="BARW01013917">
    <property type="protein sequence ID" value="GAI72885.1"/>
    <property type="molecule type" value="Genomic_DNA"/>
</dbReference>
<name>X1SBS2_9ZZZZ</name>
<reference evidence="1" key="1">
    <citation type="journal article" date="2014" name="Front. Microbiol.">
        <title>High frequency of phylogenetically diverse reductive dehalogenase-homologous genes in deep subseafloor sedimentary metagenomes.</title>
        <authorList>
            <person name="Kawai M."/>
            <person name="Futagami T."/>
            <person name="Toyoda A."/>
            <person name="Takaki Y."/>
            <person name="Nishi S."/>
            <person name="Hori S."/>
            <person name="Arai W."/>
            <person name="Tsubouchi T."/>
            <person name="Morono Y."/>
            <person name="Uchiyama I."/>
            <person name="Ito T."/>
            <person name="Fujiyama A."/>
            <person name="Inagaki F."/>
            <person name="Takami H."/>
        </authorList>
    </citation>
    <scope>NUCLEOTIDE SEQUENCE</scope>
    <source>
        <strain evidence="1">Expedition CK06-06</strain>
    </source>
</reference>
<protein>
    <submittedName>
        <fullName evidence="1">Uncharacterized protein</fullName>
    </submittedName>
</protein>